<dbReference type="Proteomes" id="UP001055439">
    <property type="component" value="Chromosome 7"/>
</dbReference>
<dbReference type="SUPFAM" id="SSF53335">
    <property type="entry name" value="S-adenosyl-L-methionine-dependent methyltransferases"/>
    <property type="match status" value="1"/>
</dbReference>
<dbReference type="InterPro" id="IPR005299">
    <property type="entry name" value="MeTrfase_7"/>
</dbReference>
<dbReference type="EMBL" id="CP097509">
    <property type="protein sequence ID" value="URE14706.1"/>
    <property type="molecule type" value="Genomic_DNA"/>
</dbReference>
<keyword evidence="1" id="KW-0472">Membrane</keyword>
<keyword evidence="1" id="KW-1133">Transmembrane helix</keyword>
<accession>A0A9E7KEP8</accession>
<dbReference type="Pfam" id="PF03492">
    <property type="entry name" value="Methyltransf_7"/>
    <property type="match status" value="1"/>
</dbReference>
<dbReference type="OrthoDB" id="1523883at2759"/>
<sequence>MVGGGGETSYAANSRVHPILETAIAEMYRTLLSERMVVVDLGCSSGLTTFLVVSEVLGIVGDLRRRMEQ</sequence>
<evidence type="ECO:0000313" key="3">
    <source>
        <dbReference type="Proteomes" id="UP001055439"/>
    </source>
</evidence>
<name>A0A9E7KEP8_9LILI</name>
<evidence type="ECO:0000313" key="2">
    <source>
        <dbReference type="EMBL" id="URE14706.1"/>
    </source>
</evidence>
<keyword evidence="3" id="KW-1185">Reference proteome</keyword>
<dbReference type="AlphaFoldDB" id="A0A9E7KEP8"/>
<gene>
    <name evidence="2" type="ORF">MUK42_03183</name>
</gene>
<keyword evidence="1" id="KW-0812">Transmembrane</keyword>
<reference evidence="2" key="1">
    <citation type="submission" date="2022-05" db="EMBL/GenBank/DDBJ databases">
        <title>The Musa troglodytarum L. genome provides insights into the mechanism of non-climacteric behaviour and enrichment of carotenoids.</title>
        <authorList>
            <person name="Wang J."/>
        </authorList>
    </citation>
    <scope>NUCLEOTIDE SEQUENCE</scope>
    <source>
        <tissue evidence="2">Leaf</tissue>
    </source>
</reference>
<feature type="transmembrane region" description="Helical" evidence="1">
    <location>
        <begin position="37"/>
        <end position="60"/>
    </location>
</feature>
<keyword evidence="2" id="KW-0808">Transferase</keyword>
<dbReference type="GO" id="GO:0032259">
    <property type="term" value="P:methylation"/>
    <property type="evidence" value="ECO:0007669"/>
    <property type="project" value="UniProtKB-KW"/>
</dbReference>
<proteinExistence type="predicted"/>
<evidence type="ECO:0000256" key="1">
    <source>
        <dbReference type="SAM" id="Phobius"/>
    </source>
</evidence>
<organism evidence="2 3">
    <name type="scientific">Musa troglodytarum</name>
    <name type="common">fe'i banana</name>
    <dbReference type="NCBI Taxonomy" id="320322"/>
    <lineage>
        <taxon>Eukaryota</taxon>
        <taxon>Viridiplantae</taxon>
        <taxon>Streptophyta</taxon>
        <taxon>Embryophyta</taxon>
        <taxon>Tracheophyta</taxon>
        <taxon>Spermatophyta</taxon>
        <taxon>Magnoliopsida</taxon>
        <taxon>Liliopsida</taxon>
        <taxon>Zingiberales</taxon>
        <taxon>Musaceae</taxon>
        <taxon>Musa</taxon>
    </lineage>
</organism>
<dbReference type="GO" id="GO:0008168">
    <property type="term" value="F:methyltransferase activity"/>
    <property type="evidence" value="ECO:0007669"/>
    <property type="project" value="UniProtKB-KW"/>
</dbReference>
<dbReference type="Gene3D" id="3.40.50.150">
    <property type="entry name" value="Vaccinia Virus protein VP39"/>
    <property type="match status" value="1"/>
</dbReference>
<keyword evidence="2" id="KW-0489">Methyltransferase</keyword>
<protein>
    <submittedName>
        <fullName evidence="2">Carboxyl methyltransferase</fullName>
    </submittedName>
</protein>
<dbReference type="PANTHER" id="PTHR31009">
    <property type="entry name" value="S-ADENOSYL-L-METHIONINE:CARBOXYL METHYLTRANSFERASE FAMILY PROTEIN"/>
    <property type="match status" value="1"/>
</dbReference>
<dbReference type="InterPro" id="IPR029063">
    <property type="entry name" value="SAM-dependent_MTases_sf"/>
</dbReference>